<feature type="transmembrane region" description="Helical" evidence="1">
    <location>
        <begin position="20"/>
        <end position="39"/>
    </location>
</feature>
<keyword evidence="3" id="KW-1185">Reference proteome</keyword>
<dbReference type="EMBL" id="CP104213">
    <property type="protein sequence ID" value="UWX64633.1"/>
    <property type="molecule type" value="Genomic_DNA"/>
</dbReference>
<keyword evidence="1" id="KW-0472">Membrane</keyword>
<reference evidence="2" key="1">
    <citation type="submission" date="2022-09" db="EMBL/GenBank/DDBJ databases">
        <title>genome sequence of Deinococcus rubellus.</title>
        <authorList>
            <person name="Srinivasan S."/>
        </authorList>
    </citation>
    <scope>NUCLEOTIDE SEQUENCE</scope>
    <source>
        <strain evidence="2">Ant6</strain>
    </source>
</reference>
<sequence>MDINVIQCVFNVFSQWFSPTTQPILGLSLLALMLLCWLLSDLPPRAWWALLLLYPLLAFWPVPLWSA</sequence>
<keyword evidence="1" id="KW-1133">Transmembrane helix</keyword>
<dbReference type="RefSeq" id="WP_260560902.1">
    <property type="nucleotide sequence ID" value="NZ_CP104213.1"/>
</dbReference>
<keyword evidence="1" id="KW-0812">Transmembrane</keyword>
<dbReference type="Proteomes" id="UP001060261">
    <property type="component" value="Chromosome"/>
</dbReference>
<evidence type="ECO:0000313" key="2">
    <source>
        <dbReference type="EMBL" id="UWX64633.1"/>
    </source>
</evidence>
<organism evidence="2 3">
    <name type="scientific">Deinococcus rubellus</name>
    <dbReference type="NCBI Taxonomy" id="1889240"/>
    <lineage>
        <taxon>Bacteria</taxon>
        <taxon>Thermotogati</taxon>
        <taxon>Deinococcota</taxon>
        <taxon>Deinococci</taxon>
        <taxon>Deinococcales</taxon>
        <taxon>Deinococcaceae</taxon>
        <taxon>Deinococcus</taxon>
    </lineage>
</organism>
<name>A0ABY5YIL5_9DEIO</name>
<gene>
    <name evidence="2" type="ORF">N0D28_02925</name>
</gene>
<proteinExistence type="predicted"/>
<protein>
    <submittedName>
        <fullName evidence="2">Uncharacterized protein</fullName>
    </submittedName>
</protein>
<feature type="transmembrane region" description="Helical" evidence="1">
    <location>
        <begin position="46"/>
        <end position="65"/>
    </location>
</feature>
<evidence type="ECO:0000313" key="3">
    <source>
        <dbReference type="Proteomes" id="UP001060261"/>
    </source>
</evidence>
<evidence type="ECO:0000256" key="1">
    <source>
        <dbReference type="SAM" id="Phobius"/>
    </source>
</evidence>
<accession>A0ABY5YIL5</accession>